<dbReference type="Proteomes" id="UP000310200">
    <property type="component" value="Unassembled WGS sequence"/>
</dbReference>
<name>A0A4V3SAM1_9HYME</name>
<gene>
    <name evidence="1" type="ORF">DBV15_01987</name>
</gene>
<sequence>MHKPVKIMPYAPYRGTTISSKFIISHEAKEVLRKKIDHFADIPQHNRGVVSSFAIPRAPGEALLMKTEVFRQGDDGERRALIKSLLEGAGHLAGTPPPEPFVVLDIAARLLATWRYCNDKICWLTQADKL</sequence>
<evidence type="ECO:0000313" key="2">
    <source>
        <dbReference type="Proteomes" id="UP000310200"/>
    </source>
</evidence>
<comment type="caution">
    <text evidence="1">The sequence shown here is derived from an EMBL/GenBank/DDBJ whole genome shotgun (WGS) entry which is preliminary data.</text>
</comment>
<organism evidence="1 2">
    <name type="scientific">Temnothorax longispinosus</name>
    <dbReference type="NCBI Taxonomy" id="300112"/>
    <lineage>
        <taxon>Eukaryota</taxon>
        <taxon>Metazoa</taxon>
        <taxon>Ecdysozoa</taxon>
        <taxon>Arthropoda</taxon>
        <taxon>Hexapoda</taxon>
        <taxon>Insecta</taxon>
        <taxon>Pterygota</taxon>
        <taxon>Neoptera</taxon>
        <taxon>Endopterygota</taxon>
        <taxon>Hymenoptera</taxon>
        <taxon>Apocrita</taxon>
        <taxon>Aculeata</taxon>
        <taxon>Formicoidea</taxon>
        <taxon>Formicidae</taxon>
        <taxon>Myrmicinae</taxon>
        <taxon>Temnothorax</taxon>
    </lineage>
</organism>
<keyword evidence="2" id="KW-1185">Reference proteome</keyword>
<evidence type="ECO:0000313" key="1">
    <source>
        <dbReference type="EMBL" id="TGZ49634.1"/>
    </source>
</evidence>
<reference evidence="1 2" key="1">
    <citation type="journal article" date="2019" name="Philos. Trans. R. Soc. Lond., B, Biol. Sci.">
        <title>Ant behaviour and brain gene expression of defending hosts depend on the ecological success of the intruding social parasite.</title>
        <authorList>
            <person name="Kaur R."/>
            <person name="Stoldt M."/>
            <person name="Jongepier E."/>
            <person name="Feldmeyer B."/>
            <person name="Menzel F."/>
            <person name="Bornberg-Bauer E."/>
            <person name="Foitzik S."/>
        </authorList>
    </citation>
    <scope>NUCLEOTIDE SEQUENCE [LARGE SCALE GENOMIC DNA]</scope>
    <source>
        <tissue evidence="1">Whole body</tissue>
    </source>
</reference>
<accession>A0A4V3SAM1</accession>
<protein>
    <submittedName>
        <fullName evidence="1">Uncharacterized protein</fullName>
    </submittedName>
</protein>
<dbReference type="EMBL" id="QBLH01002112">
    <property type="protein sequence ID" value="TGZ49634.1"/>
    <property type="molecule type" value="Genomic_DNA"/>
</dbReference>
<dbReference type="AlphaFoldDB" id="A0A4V3SAM1"/>
<proteinExistence type="predicted"/>